<sequence length="538" mass="58633">MNGLTEFIKALGPARIAAMGAVAAILIGVFAFIIFRVTAPQMTTLYNEMTLEDSAAIVSQLESQGVQFELKREGSTILVPREQVARLRMQLAAEGLPTGGSIGYEIFDRTDTLGATSFVQNINHLRAMEGELSRTIGSLDRIRAARVHLVIPERQLFQRDRRPPSASIVLNVRGALGPGEIRAVQHLVATAVDGLDPDRVSIVDESGRLLASGVGDDEDGMVSASLQERTVAVESRLRNQIEEILNSVVGPGRARVRVNAEVDYNRLTETTETFDPEGQVVRSTQTKEEASSSLSRNGQVTVGNQLPNQEGGQGDANGRDTATLTEEITNYEISKSTRTEIIEAGQVKRLSVAVLVDGTYQPDGSGNNAYTPRSQETLDRIAVLVRSAVGFDAARGDSVEVVNLQFALPPQDDLLAEGDELFEFTRDDIIRFAELGVLFLIALLLLLFVVRPLLRRIVTPEEKQPQELMIGPDGTLVVETEVPQEETPEDEFVIEWLEQAKQEGAMQASSIAKVGGMIKDHPTEAVNIVRGWLDEQAA</sequence>
<evidence type="ECO:0000256" key="5">
    <source>
        <dbReference type="ARBA" id="ARBA00022692"/>
    </source>
</evidence>
<comment type="subcellular location">
    <subcellularLocation>
        <location evidence="1 9">Bacterial flagellum basal body</location>
    </subcellularLocation>
    <subcellularLocation>
        <location evidence="2">Cell membrane</location>
        <topology evidence="2">Multi-pass membrane protein</topology>
    </subcellularLocation>
</comment>
<feature type="transmembrane region" description="Helical" evidence="11">
    <location>
        <begin position="435"/>
        <end position="454"/>
    </location>
</feature>
<evidence type="ECO:0000259" key="12">
    <source>
        <dbReference type="Pfam" id="PF01514"/>
    </source>
</evidence>
<dbReference type="InterPro" id="IPR043427">
    <property type="entry name" value="YscJ/FliF"/>
</dbReference>
<evidence type="ECO:0000256" key="3">
    <source>
        <dbReference type="ARBA" id="ARBA00007971"/>
    </source>
</evidence>
<comment type="caution">
    <text evidence="14">The sequence shown here is derived from an EMBL/GenBank/DDBJ whole genome shotgun (WGS) entry which is preliminary data.</text>
</comment>
<feature type="domain" description="Flagellar M-ring C-terminal" evidence="13">
    <location>
        <begin position="245"/>
        <end position="406"/>
    </location>
</feature>
<dbReference type="PANTHER" id="PTHR30046">
    <property type="entry name" value="FLAGELLAR M-RING PROTEIN"/>
    <property type="match status" value="1"/>
</dbReference>
<reference evidence="14" key="1">
    <citation type="submission" date="2022-04" db="EMBL/GenBank/DDBJ databases">
        <title>Roseibium sp. CAU 1639 isolated from mud.</title>
        <authorList>
            <person name="Kim W."/>
        </authorList>
    </citation>
    <scope>NUCLEOTIDE SEQUENCE</scope>
    <source>
        <strain evidence="14">CAU 1639</strain>
    </source>
</reference>
<evidence type="ECO:0000256" key="9">
    <source>
        <dbReference type="PIRNR" id="PIRNR004862"/>
    </source>
</evidence>
<feature type="region of interest" description="Disordered" evidence="10">
    <location>
        <begin position="271"/>
        <end position="320"/>
    </location>
</feature>
<dbReference type="RefSeq" id="WP_248159554.1">
    <property type="nucleotide sequence ID" value="NZ_JALNMJ010000031.1"/>
</dbReference>
<evidence type="ECO:0000256" key="6">
    <source>
        <dbReference type="ARBA" id="ARBA00022989"/>
    </source>
</evidence>
<evidence type="ECO:0000256" key="4">
    <source>
        <dbReference type="ARBA" id="ARBA00022475"/>
    </source>
</evidence>
<dbReference type="Pfam" id="PF01514">
    <property type="entry name" value="YscJ_FliF"/>
    <property type="match status" value="1"/>
</dbReference>
<comment type="function">
    <text evidence="9">The M ring may be actively involved in energy transduction.</text>
</comment>
<accession>A0ABT0H249</accession>
<dbReference type="PANTHER" id="PTHR30046:SF0">
    <property type="entry name" value="FLAGELLAR M-RING PROTEIN"/>
    <property type="match status" value="1"/>
</dbReference>
<feature type="transmembrane region" description="Helical" evidence="11">
    <location>
        <begin position="12"/>
        <end position="35"/>
    </location>
</feature>
<keyword evidence="14" id="KW-0966">Cell projection</keyword>
<keyword evidence="4" id="KW-1003">Cell membrane</keyword>
<evidence type="ECO:0000256" key="1">
    <source>
        <dbReference type="ARBA" id="ARBA00004117"/>
    </source>
</evidence>
<evidence type="ECO:0000256" key="10">
    <source>
        <dbReference type="SAM" id="MobiDB-lite"/>
    </source>
</evidence>
<feature type="compositionally biased region" description="Polar residues" evidence="10">
    <location>
        <begin position="291"/>
        <end position="310"/>
    </location>
</feature>
<name>A0ABT0H249_9HYPH</name>
<keyword evidence="7 11" id="KW-0472">Membrane</keyword>
<dbReference type="PRINTS" id="PR01009">
    <property type="entry name" value="FLGMRINGFLIF"/>
</dbReference>
<evidence type="ECO:0000256" key="7">
    <source>
        <dbReference type="ARBA" id="ARBA00023136"/>
    </source>
</evidence>
<keyword evidence="14" id="KW-0969">Cilium</keyword>
<dbReference type="EMBL" id="JALNMJ010000031">
    <property type="protein sequence ID" value="MCK7615756.1"/>
    <property type="molecule type" value="Genomic_DNA"/>
</dbReference>
<keyword evidence="5 11" id="KW-0812">Transmembrane</keyword>
<dbReference type="Pfam" id="PF08345">
    <property type="entry name" value="YscJ_FliF_C"/>
    <property type="match status" value="1"/>
</dbReference>
<keyword evidence="6 11" id="KW-1133">Transmembrane helix</keyword>
<dbReference type="InterPro" id="IPR045851">
    <property type="entry name" value="AMP-bd_C_sf"/>
</dbReference>
<feature type="domain" description="Flagellar M-ring N-terminal" evidence="12">
    <location>
        <begin position="38"/>
        <end position="211"/>
    </location>
</feature>
<evidence type="ECO:0000256" key="11">
    <source>
        <dbReference type="SAM" id="Phobius"/>
    </source>
</evidence>
<proteinExistence type="inferred from homology"/>
<comment type="similarity">
    <text evidence="3 9">Belongs to the FliF family.</text>
</comment>
<protein>
    <recommendedName>
        <fullName evidence="9">Flagellar M-ring protein</fullName>
    </recommendedName>
</protein>
<gene>
    <name evidence="14" type="primary">fliF</name>
    <name evidence="14" type="ORF">M0H32_26675</name>
</gene>
<keyword evidence="8 9" id="KW-0975">Bacterial flagellum</keyword>
<dbReference type="InterPro" id="IPR000067">
    <property type="entry name" value="FlgMring_FliF"/>
</dbReference>
<evidence type="ECO:0000259" key="13">
    <source>
        <dbReference type="Pfam" id="PF08345"/>
    </source>
</evidence>
<evidence type="ECO:0000256" key="2">
    <source>
        <dbReference type="ARBA" id="ARBA00004651"/>
    </source>
</evidence>
<dbReference type="PIRSF" id="PIRSF004862">
    <property type="entry name" value="FliF"/>
    <property type="match status" value="1"/>
</dbReference>
<evidence type="ECO:0000313" key="15">
    <source>
        <dbReference type="Proteomes" id="UP001431221"/>
    </source>
</evidence>
<evidence type="ECO:0000313" key="14">
    <source>
        <dbReference type="EMBL" id="MCK7615756.1"/>
    </source>
</evidence>
<dbReference type="Gene3D" id="3.30.300.30">
    <property type="match status" value="1"/>
</dbReference>
<keyword evidence="15" id="KW-1185">Reference proteome</keyword>
<dbReference type="Proteomes" id="UP001431221">
    <property type="component" value="Unassembled WGS sequence"/>
</dbReference>
<keyword evidence="14" id="KW-0282">Flagellum</keyword>
<dbReference type="InterPro" id="IPR013556">
    <property type="entry name" value="Flag_M-ring_C"/>
</dbReference>
<dbReference type="InterPro" id="IPR006182">
    <property type="entry name" value="FliF_N_dom"/>
</dbReference>
<organism evidence="14 15">
    <name type="scientific">Roseibium sediminicola</name>
    <dbReference type="NCBI Taxonomy" id="2933272"/>
    <lineage>
        <taxon>Bacteria</taxon>
        <taxon>Pseudomonadati</taxon>
        <taxon>Pseudomonadota</taxon>
        <taxon>Alphaproteobacteria</taxon>
        <taxon>Hyphomicrobiales</taxon>
        <taxon>Stappiaceae</taxon>
        <taxon>Roseibium</taxon>
    </lineage>
</organism>
<dbReference type="NCBIfam" id="TIGR00206">
    <property type="entry name" value="fliF"/>
    <property type="match status" value="1"/>
</dbReference>
<evidence type="ECO:0000256" key="8">
    <source>
        <dbReference type="ARBA" id="ARBA00023143"/>
    </source>
</evidence>